<dbReference type="InterPro" id="IPR030395">
    <property type="entry name" value="GP_PDE_dom"/>
</dbReference>
<sequence length="251" mass="27852">MKKPIVYFLLVVSLVLTQSCNMNNEPLVIGHRGAMGHETENTVASIQKALELGVDMIEIDVFKIKSGEIVVFHDDTVDRLANATGKIEDFDISQIKQMVLEGNQPIPMLQDVIEALDDDVRLNIELKGAGTADKVNAIVNEFLENKGWDLDKFIISSFDWEELKSMRAVNKDIPIAILTGDDIAGSIALAKELNAEAVNPSFKGLDMDSAKQIKDAGFKIYTWTVNKPEDIDLVKSFDVDGIITNYPERIN</sequence>
<protein>
    <submittedName>
        <fullName evidence="2">Glycerophosphodiester phosphodiesterase</fullName>
    </submittedName>
</protein>
<evidence type="ECO:0000313" key="2">
    <source>
        <dbReference type="EMBL" id="MBD0777138.1"/>
    </source>
</evidence>
<accession>A0ABR7V1W2</accession>
<dbReference type="Pfam" id="PF03009">
    <property type="entry name" value="GDPD"/>
    <property type="match status" value="1"/>
</dbReference>
<dbReference type="PROSITE" id="PS51257">
    <property type="entry name" value="PROKAR_LIPOPROTEIN"/>
    <property type="match status" value="1"/>
</dbReference>
<dbReference type="SUPFAM" id="SSF51695">
    <property type="entry name" value="PLC-like phosphodiesterases"/>
    <property type="match status" value="1"/>
</dbReference>
<dbReference type="Proteomes" id="UP001166021">
    <property type="component" value="Unassembled WGS sequence"/>
</dbReference>
<evidence type="ECO:0000313" key="3">
    <source>
        <dbReference type="Proteomes" id="UP001166021"/>
    </source>
</evidence>
<dbReference type="EMBL" id="JABTCF010000002">
    <property type="protein sequence ID" value="MBD0777138.1"/>
    <property type="molecule type" value="Genomic_DNA"/>
</dbReference>
<name>A0ABR7V1W2_9FLAO</name>
<organism evidence="2 3">
    <name type="scientific">Maribacter aquimaris</name>
    <dbReference type="NCBI Taxonomy" id="2737171"/>
    <lineage>
        <taxon>Bacteria</taxon>
        <taxon>Pseudomonadati</taxon>
        <taxon>Bacteroidota</taxon>
        <taxon>Flavobacteriia</taxon>
        <taxon>Flavobacteriales</taxon>
        <taxon>Flavobacteriaceae</taxon>
        <taxon>Maribacter</taxon>
    </lineage>
</organism>
<dbReference type="PROSITE" id="PS51704">
    <property type="entry name" value="GP_PDE"/>
    <property type="match status" value="1"/>
</dbReference>
<reference evidence="2" key="1">
    <citation type="submission" date="2020-05" db="EMBL/GenBank/DDBJ databases">
        <title>The draft genome sequence of Maribacter sp. ANRC-HE7.</title>
        <authorList>
            <person name="Mu L."/>
        </authorList>
    </citation>
    <scope>NUCLEOTIDE SEQUENCE</scope>
    <source>
        <strain evidence="2">ANRC-HE7</strain>
    </source>
</reference>
<dbReference type="Gene3D" id="3.20.20.190">
    <property type="entry name" value="Phosphatidylinositol (PI) phosphodiesterase"/>
    <property type="match status" value="1"/>
</dbReference>
<dbReference type="PANTHER" id="PTHR46211">
    <property type="entry name" value="GLYCEROPHOSPHORYL DIESTER PHOSPHODIESTERASE"/>
    <property type="match status" value="1"/>
</dbReference>
<dbReference type="RefSeq" id="WP_188242670.1">
    <property type="nucleotide sequence ID" value="NZ_JABTCF010000002.1"/>
</dbReference>
<feature type="domain" description="GP-PDE" evidence="1">
    <location>
        <begin position="26"/>
        <end position="251"/>
    </location>
</feature>
<dbReference type="InterPro" id="IPR017946">
    <property type="entry name" value="PLC-like_Pdiesterase_TIM-brl"/>
</dbReference>
<keyword evidence="3" id="KW-1185">Reference proteome</keyword>
<proteinExistence type="predicted"/>
<comment type="caution">
    <text evidence="2">The sequence shown here is derived from an EMBL/GenBank/DDBJ whole genome shotgun (WGS) entry which is preliminary data.</text>
</comment>
<dbReference type="PANTHER" id="PTHR46211:SF14">
    <property type="entry name" value="GLYCEROPHOSPHODIESTER PHOSPHODIESTERASE"/>
    <property type="match status" value="1"/>
</dbReference>
<gene>
    <name evidence="2" type="ORF">HPE56_04960</name>
</gene>
<evidence type="ECO:0000259" key="1">
    <source>
        <dbReference type="PROSITE" id="PS51704"/>
    </source>
</evidence>